<sequence length="140" mass="15686">MTTLSYFFAQNAEPNTEMPFIVSPRFKDDKGEPVAWTLRSMSEVENEQCRKSATKQVKGKGGVVTPEIDFNEYTAKLIVASVVYPDLKNAELQQSYGVMGAEALLRKMLLPGEYTGLLQQVQTLNGFNQDMNELVNDVKN</sequence>
<dbReference type="InterPro" id="IPR014986">
    <property type="entry name" value="XkdN-like"/>
</dbReference>
<evidence type="ECO:0000313" key="2">
    <source>
        <dbReference type="Proteomes" id="UP000304148"/>
    </source>
</evidence>
<dbReference type="InterPro" id="IPR038559">
    <property type="entry name" value="XkdN-like_sf"/>
</dbReference>
<dbReference type="AlphaFoldDB" id="A0A383RH36"/>
<dbReference type="Pfam" id="PF08890">
    <property type="entry name" value="Phage_TAC_5"/>
    <property type="match status" value="1"/>
</dbReference>
<name>A0A383RH36_PAEAL</name>
<protein>
    <submittedName>
        <fullName evidence="1">XkdN-like protein</fullName>
    </submittedName>
</protein>
<reference evidence="2" key="1">
    <citation type="submission" date="2018-08" db="EMBL/GenBank/DDBJ databases">
        <authorList>
            <person name="Chevrot R."/>
        </authorList>
    </citation>
    <scope>NUCLEOTIDE SEQUENCE [LARGE SCALE GENOMIC DNA]</scope>
</reference>
<dbReference type="Gene3D" id="3.30.2220.30">
    <property type="match status" value="1"/>
</dbReference>
<organism evidence="1 2">
    <name type="scientific">Paenibacillus alvei</name>
    <name type="common">Bacillus alvei</name>
    <dbReference type="NCBI Taxonomy" id="44250"/>
    <lineage>
        <taxon>Bacteria</taxon>
        <taxon>Bacillati</taxon>
        <taxon>Bacillota</taxon>
        <taxon>Bacilli</taxon>
        <taxon>Bacillales</taxon>
        <taxon>Paenibacillaceae</taxon>
        <taxon>Paenibacillus</taxon>
    </lineage>
</organism>
<accession>A0A383RH36</accession>
<evidence type="ECO:0000313" key="1">
    <source>
        <dbReference type="EMBL" id="SYX85576.1"/>
    </source>
</evidence>
<proteinExistence type="predicted"/>
<gene>
    <name evidence="1" type="ORF">PBLR_13998</name>
</gene>
<dbReference type="RefSeq" id="WP_021262028.1">
    <property type="nucleotide sequence ID" value="NZ_JAPDMW010000002.1"/>
</dbReference>
<dbReference type="Proteomes" id="UP000304148">
    <property type="component" value="Chromosome"/>
</dbReference>
<dbReference type="EMBL" id="LS992241">
    <property type="protein sequence ID" value="SYX85576.1"/>
    <property type="molecule type" value="Genomic_DNA"/>
</dbReference>